<comment type="similarity">
    <text evidence="1 5">Belongs to the peptidase S8 family.</text>
</comment>
<dbReference type="AlphaFoldDB" id="A0A3N4KAN9"/>
<name>A0A3N4KAN9_9PEZI</name>
<keyword evidence="2" id="KW-0645">Protease</keyword>
<dbReference type="Proteomes" id="UP000277580">
    <property type="component" value="Unassembled WGS sequence"/>
</dbReference>
<dbReference type="InterPro" id="IPR036852">
    <property type="entry name" value="Peptidase_S8/S53_dom_sf"/>
</dbReference>
<dbReference type="GO" id="GO:0004252">
    <property type="term" value="F:serine-type endopeptidase activity"/>
    <property type="evidence" value="ECO:0007669"/>
    <property type="project" value="InterPro"/>
</dbReference>
<evidence type="ECO:0000256" key="5">
    <source>
        <dbReference type="PROSITE-ProRule" id="PRU01240"/>
    </source>
</evidence>
<protein>
    <submittedName>
        <fullName evidence="7">Subtilisin-like protein</fullName>
    </submittedName>
</protein>
<dbReference type="CDD" id="cd00306">
    <property type="entry name" value="Peptidases_S8_S53"/>
    <property type="match status" value="1"/>
</dbReference>
<dbReference type="PRINTS" id="PR00723">
    <property type="entry name" value="SUBTILISIN"/>
</dbReference>
<sequence>MANAFCDTHRHDNLTADCIEYESVFGSPPGHDNSAEPDDIVTVRHEGVIQGKLDPWFRAMKSFAKKDPTKGHASNVTPIRVAILDTGIDMSFELFQRRVEKRKAFVQDTHDFLDLDGYGTHVAGLVLQVAPDAKLLIARITGDRGRPTPAAVQEAIAWAVKNDADIINCSWGFKETPKPDPMRTLGPDLIVFAAVDNSGQNTTRYPWPARHGNVFPIGTSNDAGKRWDYSQHIEWPPGPTVLLLPGCNITSHFPSYLGDGSGKRSMSGTSMSTAIASGLAARILHYAAVCNRLNDSDKKNAIKEALRRMCVSQSLFVGAWAILEREATDLVDLEKWLSRSFE</sequence>
<accession>A0A3N4KAN9</accession>
<dbReference type="InterPro" id="IPR015500">
    <property type="entry name" value="Peptidase_S8_subtilisin-rel"/>
</dbReference>
<evidence type="ECO:0000256" key="4">
    <source>
        <dbReference type="ARBA" id="ARBA00022825"/>
    </source>
</evidence>
<dbReference type="Gene3D" id="3.40.50.200">
    <property type="entry name" value="Peptidase S8/S53 domain"/>
    <property type="match status" value="1"/>
</dbReference>
<evidence type="ECO:0000256" key="2">
    <source>
        <dbReference type="ARBA" id="ARBA00022670"/>
    </source>
</evidence>
<evidence type="ECO:0000259" key="6">
    <source>
        <dbReference type="Pfam" id="PF00082"/>
    </source>
</evidence>
<keyword evidence="4" id="KW-0720">Serine protease</keyword>
<dbReference type="PROSITE" id="PS51892">
    <property type="entry name" value="SUBTILASE"/>
    <property type="match status" value="1"/>
</dbReference>
<reference evidence="7 8" key="1">
    <citation type="journal article" date="2018" name="Nat. Ecol. Evol.">
        <title>Pezizomycetes genomes reveal the molecular basis of ectomycorrhizal truffle lifestyle.</title>
        <authorList>
            <person name="Murat C."/>
            <person name="Payen T."/>
            <person name="Noel B."/>
            <person name="Kuo A."/>
            <person name="Morin E."/>
            <person name="Chen J."/>
            <person name="Kohler A."/>
            <person name="Krizsan K."/>
            <person name="Balestrini R."/>
            <person name="Da Silva C."/>
            <person name="Montanini B."/>
            <person name="Hainaut M."/>
            <person name="Levati E."/>
            <person name="Barry K.W."/>
            <person name="Belfiori B."/>
            <person name="Cichocki N."/>
            <person name="Clum A."/>
            <person name="Dockter R.B."/>
            <person name="Fauchery L."/>
            <person name="Guy J."/>
            <person name="Iotti M."/>
            <person name="Le Tacon F."/>
            <person name="Lindquist E.A."/>
            <person name="Lipzen A."/>
            <person name="Malagnac F."/>
            <person name="Mello A."/>
            <person name="Molinier V."/>
            <person name="Miyauchi S."/>
            <person name="Poulain J."/>
            <person name="Riccioni C."/>
            <person name="Rubini A."/>
            <person name="Sitrit Y."/>
            <person name="Splivallo R."/>
            <person name="Traeger S."/>
            <person name="Wang M."/>
            <person name="Zifcakova L."/>
            <person name="Wipf D."/>
            <person name="Zambonelli A."/>
            <person name="Paolocci F."/>
            <person name="Nowrousian M."/>
            <person name="Ottonello S."/>
            <person name="Baldrian P."/>
            <person name="Spatafora J.W."/>
            <person name="Henrissat B."/>
            <person name="Nagy L.G."/>
            <person name="Aury J.M."/>
            <person name="Wincker P."/>
            <person name="Grigoriev I.V."/>
            <person name="Bonfante P."/>
            <person name="Martin F.M."/>
        </authorList>
    </citation>
    <scope>NUCLEOTIDE SEQUENCE [LARGE SCALE GENOMIC DNA]</scope>
    <source>
        <strain evidence="7 8">CCBAS932</strain>
    </source>
</reference>
<dbReference type="PANTHER" id="PTHR43399:SF4">
    <property type="entry name" value="CELL WALL-ASSOCIATED PROTEASE"/>
    <property type="match status" value="1"/>
</dbReference>
<organism evidence="7 8">
    <name type="scientific">Morchella conica CCBAS932</name>
    <dbReference type="NCBI Taxonomy" id="1392247"/>
    <lineage>
        <taxon>Eukaryota</taxon>
        <taxon>Fungi</taxon>
        <taxon>Dikarya</taxon>
        <taxon>Ascomycota</taxon>
        <taxon>Pezizomycotina</taxon>
        <taxon>Pezizomycetes</taxon>
        <taxon>Pezizales</taxon>
        <taxon>Morchellaceae</taxon>
        <taxon>Morchella</taxon>
    </lineage>
</organism>
<dbReference type="Pfam" id="PF00082">
    <property type="entry name" value="Peptidase_S8"/>
    <property type="match status" value="1"/>
</dbReference>
<evidence type="ECO:0000256" key="3">
    <source>
        <dbReference type="ARBA" id="ARBA00022801"/>
    </source>
</evidence>
<keyword evidence="8" id="KW-1185">Reference proteome</keyword>
<dbReference type="InterPro" id="IPR000209">
    <property type="entry name" value="Peptidase_S8/S53_dom"/>
</dbReference>
<comment type="caution">
    <text evidence="5">Lacks conserved residue(s) required for the propagation of feature annotation.</text>
</comment>
<evidence type="ECO:0000313" key="8">
    <source>
        <dbReference type="Proteomes" id="UP000277580"/>
    </source>
</evidence>
<proteinExistence type="inferred from homology"/>
<dbReference type="InterPro" id="IPR051048">
    <property type="entry name" value="Peptidase_S8/S53_subtilisin"/>
</dbReference>
<feature type="domain" description="Peptidase S8/S53" evidence="6">
    <location>
        <begin position="79"/>
        <end position="286"/>
    </location>
</feature>
<dbReference type="GO" id="GO:0006508">
    <property type="term" value="P:proteolysis"/>
    <property type="evidence" value="ECO:0007669"/>
    <property type="project" value="UniProtKB-KW"/>
</dbReference>
<dbReference type="InParanoid" id="A0A3N4KAN9"/>
<keyword evidence="3" id="KW-0378">Hydrolase</keyword>
<evidence type="ECO:0000256" key="1">
    <source>
        <dbReference type="ARBA" id="ARBA00011073"/>
    </source>
</evidence>
<dbReference type="SUPFAM" id="SSF52743">
    <property type="entry name" value="Subtilisin-like"/>
    <property type="match status" value="1"/>
</dbReference>
<evidence type="ECO:0000313" key="7">
    <source>
        <dbReference type="EMBL" id="RPB06402.1"/>
    </source>
</evidence>
<dbReference type="STRING" id="1392247.A0A3N4KAN9"/>
<dbReference type="EMBL" id="ML119376">
    <property type="protein sequence ID" value="RPB06402.1"/>
    <property type="molecule type" value="Genomic_DNA"/>
</dbReference>
<dbReference type="PANTHER" id="PTHR43399">
    <property type="entry name" value="SUBTILISIN-RELATED"/>
    <property type="match status" value="1"/>
</dbReference>
<dbReference type="OrthoDB" id="206201at2759"/>
<gene>
    <name evidence="7" type="ORF">P167DRAFT_178463</name>
</gene>